<evidence type="ECO:0000313" key="2">
    <source>
        <dbReference type="EMBL" id="MCV2370653.1"/>
    </source>
</evidence>
<proteinExistence type="predicted"/>
<sequence>MLLAPSFFYNVLFFFYEISSMNFKQITSLSVLAAAAMVAAAPAQATIAVNSAAFSYSESFDTLATTGTANVWTNDSTVAGWSLFKTNSTTAVASYIADAGTLNNGGIHSYGTTTERALGGVGSSSFALGWIAVAFTNTTAGSFSGFKIGFDGEQWRDGGAATPVAQSMVMEYGFGATFAAVTTWTAPGGAFNWSSPVTANLTTGAAVDGNGAGKVAGLGGDVSTPWASNDTLWVRWIEKNDAGNDHGLAIDNVSLTVMTAAVPEPSTYALLLAGLGAVGFVARRRKQA</sequence>
<dbReference type="RefSeq" id="WP_263573244.1">
    <property type="nucleotide sequence ID" value="NZ_JAJIRN010000010.1"/>
</dbReference>
<protein>
    <submittedName>
        <fullName evidence="2">PEP-CTERM sorting domain-containing protein</fullName>
    </submittedName>
</protein>
<dbReference type="EMBL" id="JAJIRN010000010">
    <property type="protein sequence ID" value="MCV2370653.1"/>
    <property type="molecule type" value="Genomic_DNA"/>
</dbReference>
<gene>
    <name evidence="2" type="ORF">LNV07_21420</name>
</gene>
<comment type="caution">
    <text evidence="2">The sequence shown here is derived from an EMBL/GenBank/DDBJ whole genome shotgun (WGS) entry which is preliminary data.</text>
</comment>
<evidence type="ECO:0000313" key="3">
    <source>
        <dbReference type="Proteomes" id="UP001209701"/>
    </source>
</evidence>
<dbReference type="NCBIfam" id="TIGR02595">
    <property type="entry name" value="PEP_CTERM"/>
    <property type="match status" value="1"/>
</dbReference>
<organism evidence="2 3">
    <name type="scientific">Roseateles oligotrophus</name>
    <dbReference type="NCBI Taxonomy" id="1769250"/>
    <lineage>
        <taxon>Bacteria</taxon>
        <taxon>Pseudomonadati</taxon>
        <taxon>Pseudomonadota</taxon>
        <taxon>Betaproteobacteria</taxon>
        <taxon>Burkholderiales</taxon>
        <taxon>Sphaerotilaceae</taxon>
        <taxon>Roseateles</taxon>
    </lineage>
</organism>
<name>A0ABT2YKR4_9BURK</name>
<dbReference type="Pfam" id="PF07589">
    <property type="entry name" value="PEP-CTERM"/>
    <property type="match status" value="1"/>
</dbReference>
<accession>A0ABT2YKR4</accession>
<reference evidence="2 3" key="1">
    <citation type="submission" date="2021-11" db="EMBL/GenBank/DDBJ databases">
        <authorList>
            <person name="Liang Q."/>
            <person name="Mou H."/>
            <person name="Liu Z."/>
        </authorList>
    </citation>
    <scope>NUCLEOTIDE SEQUENCE [LARGE SCALE GENOMIC DNA]</scope>
    <source>
        <strain evidence="2 3">CHU3</strain>
    </source>
</reference>
<feature type="domain" description="Ice-binding protein C-terminal" evidence="1">
    <location>
        <begin position="261"/>
        <end position="285"/>
    </location>
</feature>
<dbReference type="Proteomes" id="UP001209701">
    <property type="component" value="Unassembled WGS sequence"/>
</dbReference>
<dbReference type="InterPro" id="IPR013424">
    <property type="entry name" value="Ice-binding_C"/>
</dbReference>
<evidence type="ECO:0000259" key="1">
    <source>
        <dbReference type="Pfam" id="PF07589"/>
    </source>
</evidence>
<keyword evidence="3" id="KW-1185">Reference proteome</keyword>